<dbReference type="GO" id="GO:0005509">
    <property type="term" value="F:calcium ion binding"/>
    <property type="evidence" value="ECO:0007669"/>
    <property type="project" value="InterPro"/>
</dbReference>
<evidence type="ECO:0000256" key="2">
    <source>
        <dbReference type="ARBA" id="ARBA00012513"/>
    </source>
</evidence>
<feature type="domain" description="Protein kinase" evidence="19">
    <location>
        <begin position="99"/>
        <end position="357"/>
    </location>
</feature>
<evidence type="ECO:0000259" key="20">
    <source>
        <dbReference type="PROSITE" id="PS50222"/>
    </source>
</evidence>
<evidence type="ECO:0000256" key="4">
    <source>
        <dbReference type="ARBA" id="ARBA00022553"/>
    </source>
</evidence>
<dbReference type="Pfam" id="PF13499">
    <property type="entry name" value="EF-hand_7"/>
    <property type="match status" value="2"/>
</dbReference>
<evidence type="ECO:0000313" key="24">
    <source>
        <dbReference type="RefSeq" id="XP_031403586.1"/>
    </source>
</evidence>
<dbReference type="Proteomes" id="UP000197138">
    <property type="component" value="Unassembled WGS sequence"/>
</dbReference>
<dbReference type="SMART" id="SM00220">
    <property type="entry name" value="S_TKc"/>
    <property type="match status" value="1"/>
</dbReference>
<dbReference type="Pfam" id="PF00069">
    <property type="entry name" value="Pkinase"/>
    <property type="match status" value="1"/>
</dbReference>
<evidence type="ECO:0000256" key="12">
    <source>
        <dbReference type="ARBA" id="ARBA00022840"/>
    </source>
</evidence>
<dbReference type="PROSITE" id="PS50222">
    <property type="entry name" value="EF_HAND_2"/>
    <property type="match status" value="4"/>
</dbReference>
<feature type="region of interest" description="Disordered" evidence="18">
    <location>
        <begin position="1"/>
        <end position="88"/>
    </location>
</feature>
<reference evidence="22" key="1">
    <citation type="journal article" date="2017" name="Plant J.">
        <title>The pomegranate (Punica granatum L.) genome and the genomics of punicalagin biosynthesis.</title>
        <authorList>
            <person name="Qin G."/>
            <person name="Xu C."/>
            <person name="Ming R."/>
            <person name="Tang H."/>
            <person name="Guyot R."/>
            <person name="Kramer E.M."/>
            <person name="Hu Y."/>
            <person name="Yi X."/>
            <person name="Qi Y."/>
            <person name="Xu X."/>
            <person name="Gao Z."/>
            <person name="Pan H."/>
            <person name="Jian J."/>
            <person name="Tian Y."/>
            <person name="Yue Z."/>
            <person name="Xu Y."/>
        </authorList>
    </citation>
    <scope>NUCLEOTIDE SEQUENCE [LARGE SCALE GENOMIC DNA]</scope>
    <source>
        <strain evidence="22">cv. Dabenzi</strain>
    </source>
</reference>
<dbReference type="Proteomes" id="UP000515151">
    <property type="component" value="Chromosome 7"/>
</dbReference>
<protein>
    <recommendedName>
        <fullName evidence="2">non-specific serine/threonine protein kinase</fullName>
        <ecNumber evidence="2">2.7.11.1</ecNumber>
    </recommendedName>
</protein>
<keyword evidence="3" id="KW-0723">Serine/threonine-protein kinase</keyword>
<feature type="domain" description="EF-hand" evidence="20">
    <location>
        <begin position="436"/>
        <end position="471"/>
    </location>
</feature>
<keyword evidence="11" id="KW-0106">Calcium</keyword>
<feature type="domain" description="EF-hand" evidence="20">
    <location>
        <begin position="472"/>
        <end position="507"/>
    </location>
</feature>
<dbReference type="PROSITE" id="PS00018">
    <property type="entry name" value="EF_HAND_1"/>
    <property type="match status" value="4"/>
</dbReference>
<dbReference type="SUPFAM" id="SSF47473">
    <property type="entry name" value="EF-hand"/>
    <property type="match status" value="1"/>
</dbReference>
<keyword evidence="8" id="KW-0677">Repeat</keyword>
<dbReference type="SUPFAM" id="SSF56112">
    <property type="entry name" value="Protein kinase-like (PK-like)"/>
    <property type="match status" value="1"/>
</dbReference>
<evidence type="ECO:0000256" key="9">
    <source>
        <dbReference type="ARBA" id="ARBA00022741"/>
    </source>
</evidence>
<comment type="similarity">
    <text evidence="14">Belongs to the protein kinase superfamily. Ser/Thr protein kinase family. CDPK subfamily.</text>
</comment>
<evidence type="ECO:0000256" key="16">
    <source>
        <dbReference type="ARBA" id="ARBA00048679"/>
    </source>
</evidence>
<dbReference type="InterPro" id="IPR008271">
    <property type="entry name" value="Ser/Thr_kinase_AS"/>
</dbReference>
<name>A0A218XUX6_PUNGR</name>
<feature type="compositionally biased region" description="Gly residues" evidence="18">
    <location>
        <begin position="23"/>
        <end position="35"/>
    </location>
</feature>
<dbReference type="FunFam" id="1.10.238.10:FF:000015">
    <property type="entry name" value="Calcium-dependent protein kinase 1"/>
    <property type="match status" value="1"/>
</dbReference>
<reference evidence="23" key="3">
    <citation type="journal article" date="2020" name="Plant Biotechnol. J.">
        <title>The pomegranate (Punica granatum L.) draft genome dissects genetic divergence between soft- and hard-seeded cultivars.</title>
        <authorList>
            <person name="Luo X."/>
            <person name="Li H."/>
            <person name="Wu Z."/>
            <person name="Yao W."/>
            <person name="Zhao P."/>
            <person name="Cao D."/>
            <person name="Yu H."/>
            <person name="Li K."/>
            <person name="Poudel K."/>
            <person name="Zhao D."/>
            <person name="Zhang F."/>
            <person name="Xia X."/>
            <person name="Chen L."/>
            <person name="Wang Q."/>
            <person name="Jing D."/>
            <person name="Cao S."/>
        </authorList>
    </citation>
    <scope>NUCLEOTIDE SEQUENCE [LARGE SCALE GENOMIC DNA]</scope>
</reference>
<dbReference type="AlphaFoldDB" id="A0A218XUX6"/>
<dbReference type="InterPro" id="IPR000719">
    <property type="entry name" value="Prot_kinase_dom"/>
</dbReference>
<dbReference type="FunFam" id="1.10.510.10:FF:000056">
    <property type="entry name" value="calcium-dependent protein kinase 1"/>
    <property type="match status" value="1"/>
</dbReference>
<dbReference type="InterPro" id="IPR002048">
    <property type="entry name" value="EF_hand_dom"/>
</dbReference>
<keyword evidence="10" id="KW-0418">Kinase</keyword>
<dbReference type="PANTHER" id="PTHR24349">
    <property type="entry name" value="SERINE/THREONINE-PROTEIN KINASE"/>
    <property type="match status" value="1"/>
</dbReference>
<keyword evidence="12 17" id="KW-0067">ATP-binding</keyword>
<dbReference type="InterPro" id="IPR017441">
    <property type="entry name" value="Protein_kinase_ATP_BS"/>
</dbReference>
<reference evidence="21" key="2">
    <citation type="submission" date="2017-06" db="EMBL/GenBank/DDBJ databases">
        <title>The pomegranate genome and the genomics of punicalagin biosynthesis.</title>
        <authorList>
            <person name="Xu C."/>
        </authorList>
    </citation>
    <scope>NUCLEOTIDE SEQUENCE [LARGE SCALE GENOMIC DNA]</scope>
    <source>
        <tissue evidence="21">Fresh leaf</tissue>
    </source>
</reference>
<dbReference type="EC" id="2.7.11.1" evidence="2"/>
<keyword evidence="13" id="KW-0449">Lipoprotein</keyword>
<feature type="domain" description="EF-hand" evidence="20">
    <location>
        <begin position="400"/>
        <end position="435"/>
    </location>
</feature>
<evidence type="ECO:0000259" key="19">
    <source>
        <dbReference type="PROSITE" id="PS50011"/>
    </source>
</evidence>
<proteinExistence type="inferred from homology"/>
<evidence type="ECO:0000256" key="15">
    <source>
        <dbReference type="ARBA" id="ARBA00047899"/>
    </source>
</evidence>
<dbReference type="SMART" id="SM00054">
    <property type="entry name" value="EFh"/>
    <property type="match status" value="4"/>
</dbReference>
<sequence>MGACLSKKKTSESGYSGYRSAPGRGGGGGGGGGGNDYNNYQRPYEPVVPKPSAPTATHQHQYVPQKPRSVPSPAAPKPAQRVEPNTILGKPFEDVKSHYSMGKELGRGQFGVTHLCREISTGKAFACKSISKRKLVSKNDKEDIRREIQIMQHLSGQPNIVEFRGAYEDRQSVHVVMELCAGGELFDRIIAKGQYSERAAASICRAIVNVVHACHFMGVMHRDLKPENFLLSSKDENAVLKATDFGLSVFIEEGKVYRDIVGSAYYVAPEVLRRSYGKEADIWSAGVMLYILLSGVPPFWAETEKGIFDAILKGDIDFESQPWPSISSSAKDLVRKMLTKDPKKRITSTHVLEHPWIKEGGNASDRPIDSAVLSRMKQFRAMNKLKKLALKVIAENFSEEDIQGLKAMFANMDTDKSGTITYEELKIGLARLGSKLTEAEVRQLMDAADVDGNGTIDYIEFITATMHRHKLERDEHLYKAFQHFDKDNSGFITTDEIEMAMREYQMGDEATIKDIIAEVDTDNDGRINYQEFCAMMRSGNQQQGKLF</sequence>
<dbReference type="Gene3D" id="3.30.200.20">
    <property type="entry name" value="Phosphorylase Kinase, domain 1"/>
    <property type="match status" value="1"/>
</dbReference>
<dbReference type="GO" id="GO:0005524">
    <property type="term" value="F:ATP binding"/>
    <property type="evidence" value="ECO:0007669"/>
    <property type="project" value="UniProtKB-UniRule"/>
</dbReference>
<dbReference type="GO" id="GO:0004674">
    <property type="term" value="F:protein serine/threonine kinase activity"/>
    <property type="evidence" value="ECO:0007669"/>
    <property type="project" value="UniProtKB-KW"/>
</dbReference>
<gene>
    <name evidence="24" type="primary">LOC116212958</name>
    <name evidence="21" type="ORF">CDL15_Pgr002530</name>
</gene>
<evidence type="ECO:0000256" key="8">
    <source>
        <dbReference type="ARBA" id="ARBA00022737"/>
    </source>
</evidence>
<evidence type="ECO:0000313" key="23">
    <source>
        <dbReference type="Proteomes" id="UP000515151"/>
    </source>
</evidence>
<keyword evidence="7" id="KW-0479">Metal-binding</keyword>
<feature type="binding site" evidence="17">
    <location>
        <position position="128"/>
    </location>
    <ligand>
        <name>ATP</name>
        <dbReference type="ChEBI" id="CHEBI:30616"/>
    </ligand>
</feature>
<evidence type="ECO:0000256" key="13">
    <source>
        <dbReference type="ARBA" id="ARBA00023288"/>
    </source>
</evidence>
<keyword evidence="4" id="KW-0597">Phosphoprotein</keyword>
<dbReference type="SMR" id="A0A218XUX6"/>
<comment type="catalytic activity">
    <reaction evidence="15">
        <text>L-threonyl-[protein] + ATP = O-phospho-L-threonyl-[protein] + ADP + H(+)</text>
        <dbReference type="Rhea" id="RHEA:46608"/>
        <dbReference type="Rhea" id="RHEA-COMP:11060"/>
        <dbReference type="Rhea" id="RHEA-COMP:11605"/>
        <dbReference type="ChEBI" id="CHEBI:15378"/>
        <dbReference type="ChEBI" id="CHEBI:30013"/>
        <dbReference type="ChEBI" id="CHEBI:30616"/>
        <dbReference type="ChEBI" id="CHEBI:61977"/>
        <dbReference type="ChEBI" id="CHEBI:456216"/>
        <dbReference type="EC" id="2.7.11.1"/>
    </reaction>
</comment>
<evidence type="ECO:0000256" key="17">
    <source>
        <dbReference type="PROSITE-ProRule" id="PRU10141"/>
    </source>
</evidence>
<evidence type="ECO:0000256" key="18">
    <source>
        <dbReference type="SAM" id="MobiDB-lite"/>
    </source>
</evidence>
<evidence type="ECO:0000256" key="3">
    <source>
        <dbReference type="ARBA" id="ARBA00022527"/>
    </source>
</evidence>
<dbReference type="RefSeq" id="XP_031403586.1">
    <property type="nucleotide sequence ID" value="XM_031547726.1"/>
</dbReference>
<dbReference type="Gene3D" id="1.10.510.10">
    <property type="entry name" value="Transferase(Phosphotransferase) domain 1"/>
    <property type="match status" value="1"/>
</dbReference>
<dbReference type="PROSITE" id="PS00107">
    <property type="entry name" value="PROTEIN_KINASE_ATP"/>
    <property type="match status" value="1"/>
</dbReference>
<evidence type="ECO:0000256" key="1">
    <source>
        <dbReference type="ARBA" id="ARBA00005354"/>
    </source>
</evidence>
<evidence type="ECO:0000256" key="5">
    <source>
        <dbReference type="ARBA" id="ARBA00022679"/>
    </source>
</evidence>
<keyword evidence="6" id="KW-0519">Myristate</keyword>
<evidence type="ECO:0000313" key="21">
    <source>
        <dbReference type="EMBL" id="OWM88763.1"/>
    </source>
</evidence>
<feature type="domain" description="EF-hand" evidence="20">
    <location>
        <begin position="508"/>
        <end position="542"/>
    </location>
</feature>
<keyword evidence="9 17" id="KW-0547">Nucleotide-binding</keyword>
<dbReference type="FunFam" id="3.30.200.20:FF:000004">
    <property type="entry name" value="Calcium-dependent protein kinase 1"/>
    <property type="match status" value="1"/>
</dbReference>
<dbReference type="PROSITE" id="PS00108">
    <property type="entry name" value="PROTEIN_KINASE_ST"/>
    <property type="match status" value="1"/>
</dbReference>
<organism evidence="21 22">
    <name type="scientific">Punica granatum</name>
    <name type="common">Pomegranate</name>
    <dbReference type="NCBI Taxonomy" id="22663"/>
    <lineage>
        <taxon>Eukaryota</taxon>
        <taxon>Viridiplantae</taxon>
        <taxon>Streptophyta</taxon>
        <taxon>Embryophyta</taxon>
        <taxon>Tracheophyta</taxon>
        <taxon>Spermatophyta</taxon>
        <taxon>Magnoliopsida</taxon>
        <taxon>eudicotyledons</taxon>
        <taxon>Gunneridae</taxon>
        <taxon>Pentapetalae</taxon>
        <taxon>rosids</taxon>
        <taxon>malvids</taxon>
        <taxon>Myrtales</taxon>
        <taxon>Lythraceae</taxon>
        <taxon>Punica</taxon>
    </lineage>
</organism>
<evidence type="ECO:0000256" key="7">
    <source>
        <dbReference type="ARBA" id="ARBA00022723"/>
    </source>
</evidence>
<evidence type="ECO:0000313" key="22">
    <source>
        <dbReference type="Proteomes" id="UP000197138"/>
    </source>
</evidence>
<dbReference type="CDD" id="cd05117">
    <property type="entry name" value="STKc_CAMK"/>
    <property type="match status" value="1"/>
</dbReference>
<dbReference type="Gene3D" id="1.10.238.10">
    <property type="entry name" value="EF-hand"/>
    <property type="match status" value="1"/>
</dbReference>
<dbReference type="OrthoDB" id="40902at2759"/>
<dbReference type="PROSITE" id="PS50011">
    <property type="entry name" value="PROTEIN_KINASE_DOM"/>
    <property type="match status" value="1"/>
</dbReference>
<comment type="catalytic activity">
    <reaction evidence="16">
        <text>L-seryl-[protein] + ATP = O-phospho-L-seryl-[protein] + ADP + H(+)</text>
        <dbReference type="Rhea" id="RHEA:17989"/>
        <dbReference type="Rhea" id="RHEA-COMP:9863"/>
        <dbReference type="Rhea" id="RHEA-COMP:11604"/>
        <dbReference type="ChEBI" id="CHEBI:15378"/>
        <dbReference type="ChEBI" id="CHEBI:29999"/>
        <dbReference type="ChEBI" id="CHEBI:30616"/>
        <dbReference type="ChEBI" id="CHEBI:83421"/>
        <dbReference type="ChEBI" id="CHEBI:456216"/>
        <dbReference type="EC" id="2.7.11.1"/>
    </reaction>
</comment>
<keyword evidence="23" id="KW-1185">Reference proteome</keyword>
<evidence type="ECO:0000256" key="14">
    <source>
        <dbReference type="ARBA" id="ARBA00024334"/>
    </source>
</evidence>
<accession>A0A218XUX6</accession>
<dbReference type="InterPro" id="IPR011009">
    <property type="entry name" value="Kinase-like_dom_sf"/>
</dbReference>
<dbReference type="GeneID" id="116212958"/>
<evidence type="ECO:0000256" key="10">
    <source>
        <dbReference type="ARBA" id="ARBA00022777"/>
    </source>
</evidence>
<dbReference type="InterPro" id="IPR011992">
    <property type="entry name" value="EF-hand-dom_pair"/>
</dbReference>
<reference evidence="24" key="4">
    <citation type="submission" date="2025-04" db="UniProtKB">
        <authorList>
            <consortium name="RefSeq"/>
        </authorList>
    </citation>
    <scope>IDENTIFICATION</scope>
    <source>
        <tissue evidence="24">Leaf</tissue>
    </source>
</reference>
<keyword evidence="5" id="KW-0808">Transferase</keyword>
<evidence type="ECO:0000256" key="11">
    <source>
        <dbReference type="ARBA" id="ARBA00022837"/>
    </source>
</evidence>
<dbReference type="InterPro" id="IPR050205">
    <property type="entry name" value="CDPK_Ser/Thr_kinases"/>
</dbReference>
<dbReference type="EMBL" id="MTKT01000790">
    <property type="protein sequence ID" value="OWM88763.1"/>
    <property type="molecule type" value="Genomic_DNA"/>
</dbReference>
<comment type="similarity">
    <text evidence="1">Belongs to the protein kinase superfamily. CAMK Ser/Thr protein kinase family. CaMK subfamily.</text>
</comment>
<dbReference type="InterPro" id="IPR018247">
    <property type="entry name" value="EF_Hand_1_Ca_BS"/>
</dbReference>
<evidence type="ECO:0000256" key="6">
    <source>
        <dbReference type="ARBA" id="ARBA00022707"/>
    </source>
</evidence>